<keyword evidence="3" id="KW-1185">Reference proteome</keyword>
<dbReference type="AlphaFoldDB" id="A0A8A4TRG0"/>
<dbReference type="KEGG" id="scor:J3U87_08790"/>
<reference evidence="2" key="1">
    <citation type="submission" date="2021-03" db="EMBL/GenBank/DDBJ databases">
        <title>Acanthopleuribacteraceae sp. M133.</title>
        <authorList>
            <person name="Wang G."/>
        </authorList>
    </citation>
    <scope>NUCLEOTIDE SEQUENCE</scope>
    <source>
        <strain evidence="2">M133</strain>
    </source>
</reference>
<name>A0A8A4TRG0_SULCO</name>
<dbReference type="EMBL" id="CP071793">
    <property type="protein sequence ID" value="QTD52556.1"/>
    <property type="molecule type" value="Genomic_DNA"/>
</dbReference>
<dbReference type="RefSeq" id="WP_237382662.1">
    <property type="nucleotide sequence ID" value="NZ_CP071793.1"/>
</dbReference>
<evidence type="ECO:0000256" key="1">
    <source>
        <dbReference type="SAM" id="MobiDB-lite"/>
    </source>
</evidence>
<protein>
    <submittedName>
        <fullName evidence="2">Uncharacterized protein</fullName>
    </submittedName>
</protein>
<organism evidence="2 3">
    <name type="scientific">Sulfidibacter corallicola</name>
    <dbReference type="NCBI Taxonomy" id="2818388"/>
    <lineage>
        <taxon>Bacteria</taxon>
        <taxon>Pseudomonadati</taxon>
        <taxon>Acidobacteriota</taxon>
        <taxon>Holophagae</taxon>
        <taxon>Acanthopleuribacterales</taxon>
        <taxon>Acanthopleuribacteraceae</taxon>
        <taxon>Sulfidibacter</taxon>
    </lineage>
</organism>
<accession>A0A8A4TRG0</accession>
<dbReference type="Proteomes" id="UP000663929">
    <property type="component" value="Chromosome"/>
</dbReference>
<evidence type="ECO:0000313" key="3">
    <source>
        <dbReference type="Proteomes" id="UP000663929"/>
    </source>
</evidence>
<evidence type="ECO:0000313" key="2">
    <source>
        <dbReference type="EMBL" id="QTD52556.1"/>
    </source>
</evidence>
<feature type="region of interest" description="Disordered" evidence="1">
    <location>
        <begin position="40"/>
        <end position="81"/>
    </location>
</feature>
<proteinExistence type="predicted"/>
<sequence>MWLFVLTLTLLAVLMVPFAILFSLWGPGIGHSLESVVLSGETNPNQPHSDEVAMSDRASESTQTIKWRSGPEGAGPSAERQ</sequence>
<gene>
    <name evidence="2" type="ORF">J3U87_08790</name>
</gene>